<keyword evidence="1" id="KW-0812">Transmembrane</keyword>
<accession>A0A7G8BJ41</accession>
<evidence type="ECO:0000256" key="1">
    <source>
        <dbReference type="SAM" id="Phobius"/>
    </source>
</evidence>
<organism evidence="2 3">
    <name type="scientific">Alloacidobacterium dinghuense</name>
    <dbReference type="NCBI Taxonomy" id="2763107"/>
    <lineage>
        <taxon>Bacteria</taxon>
        <taxon>Pseudomonadati</taxon>
        <taxon>Acidobacteriota</taxon>
        <taxon>Terriglobia</taxon>
        <taxon>Terriglobales</taxon>
        <taxon>Acidobacteriaceae</taxon>
        <taxon>Alloacidobacterium</taxon>
    </lineage>
</organism>
<reference evidence="2 3" key="1">
    <citation type="submission" date="2020-08" db="EMBL/GenBank/DDBJ databases">
        <title>Edaphobacter telluris sp. nov. and Acidobacterium dinghuensis sp. nov., two acidobacteria isolated from forest soil.</title>
        <authorList>
            <person name="Fu J."/>
            <person name="Qiu L."/>
        </authorList>
    </citation>
    <scope>NUCLEOTIDE SEQUENCE [LARGE SCALE GENOMIC DNA]</scope>
    <source>
        <strain evidence="2">4Y35</strain>
    </source>
</reference>
<dbReference type="NCBIfam" id="NF038404">
    <property type="entry name" value="perm_prefix_2"/>
    <property type="match status" value="1"/>
</dbReference>
<feature type="transmembrane region" description="Helical" evidence="1">
    <location>
        <begin position="148"/>
        <end position="170"/>
    </location>
</feature>
<dbReference type="EMBL" id="CP060394">
    <property type="protein sequence ID" value="QNI32561.1"/>
    <property type="molecule type" value="Genomic_DNA"/>
</dbReference>
<protein>
    <submittedName>
        <fullName evidence="2">Uncharacterized protein</fullName>
    </submittedName>
</protein>
<evidence type="ECO:0000313" key="3">
    <source>
        <dbReference type="Proteomes" id="UP000515312"/>
    </source>
</evidence>
<evidence type="ECO:0000313" key="2">
    <source>
        <dbReference type="EMBL" id="QNI32561.1"/>
    </source>
</evidence>
<dbReference type="Proteomes" id="UP000515312">
    <property type="component" value="Chromosome"/>
</dbReference>
<feature type="transmembrane region" description="Helical" evidence="1">
    <location>
        <begin position="182"/>
        <end position="199"/>
    </location>
</feature>
<keyword evidence="3" id="KW-1185">Reference proteome</keyword>
<feature type="transmembrane region" description="Helical" evidence="1">
    <location>
        <begin position="118"/>
        <end position="142"/>
    </location>
</feature>
<dbReference type="RefSeq" id="WP_186743515.1">
    <property type="nucleotide sequence ID" value="NZ_CP060394.1"/>
</dbReference>
<name>A0A7G8BJ41_9BACT</name>
<keyword evidence="1" id="KW-1133">Transmembrane helix</keyword>
<gene>
    <name evidence="2" type="ORF">H7849_00580</name>
</gene>
<dbReference type="InterPro" id="IPR047699">
    <property type="entry name" value="Permease_put_prefix"/>
</dbReference>
<proteinExistence type="predicted"/>
<dbReference type="AlphaFoldDB" id="A0A7G8BJ41"/>
<keyword evidence="1" id="KW-0472">Membrane</keyword>
<sequence length="208" mass="23079">MASESRAARPPRIADWLISLFAVLDEAESILGDLQEEFSLKVSRFGLAFARRWYWSQTLRTVVHLASVSARTRPWLTASAVVGGFLVRKVLGPLVEPAMFALIERSQLLERHFGAYKFFASTGIDAAHLLVFLIVGFVVALVAGEVEIVATTTLAMIYAAMAVVASVYIVSSTRDSAMLWRLTWYFADSFAIVLAGVIIRTRRRYSTV</sequence>
<dbReference type="KEGG" id="adin:H7849_00580"/>